<sequence length="81" mass="9204">MIFVWVLKDASFEEKVSCFLGKENEKADSVAMSAAQLPEIGQIDRLQQKSAGEHFREKREEEEKEKMRVGKSGGEEDTKQA</sequence>
<feature type="compositionally biased region" description="Basic and acidic residues" evidence="1">
    <location>
        <begin position="51"/>
        <end position="81"/>
    </location>
</feature>
<gene>
    <name evidence="2" type="ORF">MUK42_13840</name>
</gene>
<dbReference type="AlphaFoldDB" id="A0A9E7L182"/>
<proteinExistence type="predicted"/>
<reference evidence="2" key="1">
    <citation type="submission" date="2022-05" db="EMBL/GenBank/DDBJ databases">
        <title>The Musa troglodytarum L. genome provides insights into the mechanism of non-climacteric behaviour and enrichment of carotenoids.</title>
        <authorList>
            <person name="Wang J."/>
        </authorList>
    </citation>
    <scope>NUCLEOTIDE SEQUENCE</scope>
    <source>
        <tissue evidence="2">Leaf</tissue>
    </source>
</reference>
<name>A0A9E7L182_9LILI</name>
<evidence type="ECO:0000313" key="3">
    <source>
        <dbReference type="Proteomes" id="UP001055439"/>
    </source>
</evidence>
<keyword evidence="3" id="KW-1185">Reference proteome</keyword>
<dbReference type="EMBL" id="CP097511">
    <property type="protein sequence ID" value="URE42098.1"/>
    <property type="molecule type" value="Genomic_DNA"/>
</dbReference>
<evidence type="ECO:0000313" key="2">
    <source>
        <dbReference type="EMBL" id="URE42098.1"/>
    </source>
</evidence>
<feature type="region of interest" description="Disordered" evidence="1">
    <location>
        <begin position="45"/>
        <end position="81"/>
    </location>
</feature>
<protein>
    <submittedName>
        <fullName evidence="2">Uncharacterized protein</fullName>
    </submittedName>
</protein>
<organism evidence="2 3">
    <name type="scientific">Musa troglodytarum</name>
    <name type="common">fe'i banana</name>
    <dbReference type="NCBI Taxonomy" id="320322"/>
    <lineage>
        <taxon>Eukaryota</taxon>
        <taxon>Viridiplantae</taxon>
        <taxon>Streptophyta</taxon>
        <taxon>Embryophyta</taxon>
        <taxon>Tracheophyta</taxon>
        <taxon>Spermatophyta</taxon>
        <taxon>Magnoliopsida</taxon>
        <taxon>Liliopsida</taxon>
        <taxon>Zingiberales</taxon>
        <taxon>Musaceae</taxon>
        <taxon>Musa</taxon>
    </lineage>
</organism>
<accession>A0A9E7L182</accession>
<dbReference type="Proteomes" id="UP001055439">
    <property type="component" value="Chromosome 9"/>
</dbReference>
<evidence type="ECO:0000256" key="1">
    <source>
        <dbReference type="SAM" id="MobiDB-lite"/>
    </source>
</evidence>